<evidence type="ECO:0000313" key="2">
    <source>
        <dbReference type="EMBL" id="CAH0583018.1"/>
    </source>
</evidence>
<sequence length="146" mass="16174">MILLDWLPTVGNCCFCCSLKVGSIIIAVLGIIGAVEALAVFGKGDCFQGNIYQILKWVSLVFHIVMLVTAVLFIIGIILGWPITAEVFMYVMAISLILTLIFGICFFFIPVKKECGESWAFSVSHFLSCIVSFYFLVVVASYHKLM</sequence>
<dbReference type="Proteomes" id="UP001154114">
    <property type="component" value="Chromosome 12"/>
</dbReference>
<keyword evidence="1" id="KW-1133">Transmembrane helix</keyword>
<evidence type="ECO:0000256" key="1">
    <source>
        <dbReference type="SAM" id="Phobius"/>
    </source>
</evidence>
<dbReference type="AlphaFoldDB" id="A0A9P0BPC6"/>
<organism evidence="2 3">
    <name type="scientific">Chrysodeixis includens</name>
    <name type="common">Soybean looper</name>
    <name type="synonym">Pseudoplusia includens</name>
    <dbReference type="NCBI Taxonomy" id="689277"/>
    <lineage>
        <taxon>Eukaryota</taxon>
        <taxon>Metazoa</taxon>
        <taxon>Ecdysozoa</taxon>
        <taxon>Arthropoda</taxon>
        <taxon>Hexapoda</taxon>
        <taxon>Insecta</taxon>
        <taxon>Pterygota</taxon>
        <taxon>Neoptera</taxon>
        <taxon>Endopterygota</taxon>
        <taxon>Lepidoptera</taxon>
        <taxon>Glossata</taxon>
        <taxon>Ditrysia</taxon>
        <taxon>Noctuoidea</taxon>
        <taxon>Noctuidae</taxon>
        <taxon>Plusiinae</taxon>
        <taxon>Chrysodeixis</taxon>
    </lineage>
</organism>
<dbReference type="EMBL" id="LR824015">
    <property type="protein sequence ID" value="CAH0583018.1"/>
    <property type="molecule type" value="Genomic_DNA"/>
</dbReference>
<accession>A0A9P0BPC6</accession>
<gene>
    <name evidence="2" type="ORF">CINC_LOCUS2037</name>
</gene>
<keyword evidence="1" id="KW-0812">Transmembrane</keyword>
<keyword evidence="3" id="KW-1185">Reference proteome</keyword>
<evidence type="ECO:0000313" key="3">
    <source>
        <dbReference type="Proteomes" id="UP001154114"/>
    </source>
</evidence>
<reference evidence="2" key="1">
    <citation type="submission" date="2021-12" db="EMBL/GenBank/DDBJ databases">
        <authorList>
            <person name="King R."/>
        </authorList>
    </citation>
    <scope>NUCLEOTIDE SEQUENCE</scope>
</reference>
<feature type="transmembrane region" description="Helical" evidence="1">
    <location>
        <begin position="121"/>
        <end position="142"/>
    </location>
</feature>
<feature type="transmembrane region" description="Helical" evidence="1">
    <location>
        <begin position="20"/>
        <end position="42"/>
    </location>
</feature>
<feature type="transmembrane region" description="Helical" evidence="1">
    <location>
        <begin position="87"/>
        <end position="109"/>
    </location>
</feature>
<protein>
    <recommendedName>
        <fullName evidence="4">MARVEL domain-containing protein</fullName>
    </recommendedName>
</protein>
<keyword evidence="1" id="KW-0472">Membrane</keyword>
<evidence type="ECO:0008006" key="4">
    <source>
        <dbReference type="Google" id="ProtNLM"/>
    </source>
</evidence>
<feature type="transmembrane region" description="Helical" evidence="1">
    <location>
        <begin position="54"/>
        <end position="81"/>
    </location>
</feature>
<dbReference type="OrthoDB" id="6895986at2759"/>
<proteinExistence type="predicted"/>
<name>A0A9P0BPC6_CHRIL</name>